<organism evidence="5 6">
    <name type="scientific">Halomonas cibimaris</name>
    <dbReference type="NCBI Taxonomy" id="657012"/>
    <lineage>
        <taxon>Bacteria</taxon>
        <taxon>Pseudomonadati</taxon>
        <taxon>Pseudomonadota</taxon>
        <taxon>Gammaproteobacteria</taxon>
        <taxon>Oceanospirillales</taxon>
        <taxon>Halomonadaceae</taxon>
        <taxon>Halomonas</taxon>
    </lineage>
</organism>
<evidence type="ECO:0000259" key="4">
    <source>
        <dbReference type="Pfam" id="PF25967"/>
    </source>
</evidence>
<dbReference type="NCBIfam" id="TIGR01730">
    <property type="entry name" value="RND_mfp"/>
    <property type="match status" value="1"/>
</dbReference>
<dbReference type="SUPFAM" id="SSF111369">
    <property type="entry name" value="HlyD-like secretion proteins"/>
    <property type="match status" value="1"/>
</dbReference>
<dbReference type="RefSeq" id="WP_027962675.1">
    <property type="nucleotide sequence ID" value="NZ_BAAAZT010000057.1"/>
</dbReference>
<protein>
    <submittedName>
        <fullName evidence="5">Acriflavin resistance protein</fullName>
    </submittedName>
</protein>
<reference evidence="6" key="1">
    <citation type="journal article" date="2019" name="Int. J. Syst. Evol. Microbiol.">
        <title>The Global Catalogue of Microorganisms (GCM) 10K type strain sequencing project: providing services to taxonomists for standard genome sequencing and annotation.</title>
        <authorList>
            <consortium name="The Broad Institute Genomics Platform"/>
            <consortium name="The Broad Institute Genome Sequencing Center for Infectious Disease"/>
            <person name="Wu L."/>
            <person name="Ma J."/>
        </authorList>
    </citation>
    <scope>NUCLEOTIDE SEQUENCE [LARGE SCALE GENOMIC DNA]</scope>
    <source>
        <strain evidence="6">JCM 16914</strain>
    </source>
</reference>
<dbReference type="Pfam" id="PF25967">
    <property type="entry name" value="RND-MFP_C"/>
    <property type="match status" value="1"/>
</dbReference>
<accession>A0ABP7LNM6</accession>
<dbReference type="PANTHER" id="PTHR30469:SF15">
    <property type="entry name" value="HLYD FAMILY OF SECRETION PROTEINS"/>
    <property type="match status" value="1"/>
</dbReference>
<keyword evidence="6" id="KW-1185">Reference proteome</keyword>
<keyword evidence="3" id="KW-0812">Transmembrane</keyword>
<comment type="caution">
    <text evidence="5">The sequence shown here is derived from an EMBL/GenBank/DDBJ whole genome shotgun (WGS) entry which is preliminary data.</text>
</comment>
<evidence type="ECO:0000256" key="1">
    <source>
        <dbReference type="ARBA" id="ARBA00009477"/>
    </source>
</evidence>
<keyword evidence="3" id="KW-0472">Membrane</keyword>
<feature type="transmembrane region" description="Helical" evidence="3">
    <location>
        <begin position="12"/>
        <end position="30"/>
    </location>
</feature>
<gene>
    <name evidence="5" type="ORF">GCM10022228_11800</name>
</gene>
<evidence type="ECO:0000313" key="5">
    <source>
        <dbReference type="EMBL" id="GAA3903163.1"/>
    </source>
</evidence>
<keyword evidence="3" id="KW-1133">Transmembrane helix</keyword>
<keyword evidence="2" id="KW-0175">Coiled coil</keyword>
<evidence type="ECO:0000256" key="3">
    <source>
        <dbReference type="SAM" id="Phobius"/>
    </source>
</evidence>
<dbReference type="InterPro" id="IPR006143">
    <property type="entry name" value="RND_pump_MFP"/>
</dbReference>
<name>A0ABP7LNM6_9GAMM</name>
<evidence type="ECO:0000256" key="2">
    <source>
        <dbReference type="SAM" id="Coils"/>
    </source>
</evidence>
<evidence type="ECO:0000313" key="6">
    <source>
        <dbReference type="Proteomes" id="UP001500133"/>
    </source>
</evidence>
<comment type="similarity">
    <text evidence="1">Belongs to the membrane fusion protein (MFP) (TC 8.A.1) family.</text>
</comment>
<sequence>MSSRLKRWGRGLLIALGLAIGILLIVVFVINRQTPSRGKDALRIPTVRVVAVESLPFVVEARGYGTARPARTWDATANVPGRVVERHEDLESGTLLAEGTLLLEIDPSRYRLAEAEAQAQLASLAAEQAQLKREAENTRHLVALERERLELAEQELARIQRLASSGSVSRSRLGDERRATLAQRQTVQSLENELQLIPSRRQRLEAEVERTTTRLDQARRDLEDTRFEAPYDLRLGEVEAELHQYINAGQRLFRAEGIEAAEVVAQVPMDMLRRLLGTQTVRDAEDGILDIAQRLDFSAIDAEVTLVAGKSARWPARVVRIANGLDPATRTARVVVRVEEPYRQVAPLTQPALVRDMYVQVRLASRAPNPRMVVPATAVHQGEVYVVDSDQHLVRRPVRVAFEQHDLAVVTEGLEEGDSVIVDDLVPAINGMAIDPRRDEELARRLRRQALGEKS</sequence>
<feature type="domain" description="Multidrug resistance protein MdtA-like C-terminal permuted SH3" evidence="4">
    <location>
        <begin position="373"/>
        <end position="425"/>
    </location>
</feature>
<dbReference type="Proteomes" id="UP001500133">
    <property type="component" value="Unassembled WGS sequence"/>
</dbReference>
<dbReference type="Gene3D" id="2.40.420.20">
    <property type="match status" value="1"/>
</dbReference>
<feature type="coiled-coil region" evidence="2">
    <location>
        <begin position="187"/>
        <end position="228"/>
    </location>
</feature>
<dbReference type="EMBL" id="BAAAZT010000057">
    <property type="protein sequence ID" value="GAA3903163.1"/>
    <property type="molecule type" value="Genomic_DNA"/>
</dbReference>
<dbReference type="Gene3D" id="1.10.287.470">
    <property type="entry name" value="Helix hairpin bin"/>
    <property type="match status" value="1"/>
</dbReference>
<feature type="coiled-coil region" evidence="2">
    <location>
        <begin position="112"/>
        <end position="162"/>
    </location>
</feature>
<dbReference type="Gene3D" id="2.40.30.170">
    <property type="match status" value="1"/>
</dbReference>
<proteinExistence type="inferred from homology"/>
<dbReference type="Gene3D" id="2.40.50.100">
    <property type="match status" value="1"/>
</dbReference>
<dbReference type="InterPro" id="IPR058627">
    <property type="entry name" value="MdtA-like_C"/>
</dbReference>
<dbReference type="PANTHER" id="PTHR30469">
    <property type="entry name" value="MULTIDRUG RESISTANCE PROTEIN MDTA"/>
    <property type="match status" value="1"/>
</dbReference>